<dbReference type="STRING" id="400682.A0A1X7UXV9"/>
<dbReference type="EnsemblMetazoa" id="Aqu2.1.32197_001">
    <property type="protein sequence ID" value="Aqu2.1.32197_001"/>
    <property type="gene ID" value="Aqu2.1.32197"/>
</dbReference>
<accession>A0A1X7UXV9</accession>
<dbReference type="InterPro" id="IPR043128">
    <property type="entry name" value="Rev_trsase/Diguanyl_cyclase"/>
</dbReference>
<dbReference type="PANTHER" id="PTHR37984:SF5">
    <property type="entry name" value="PROTEIN NYNRIN-LIKE"/>
    <property type="match status" value="1"/>
</dbReference>
<dbReference type="SUPFAM" id="SSF56672">
    <property type="entry name" value="DNA/RNA polymerases"/>
    <property type="match status" value="1"/>
</dbReference>
<sequence length="96" mass="10990">MDQVLWDLDFAYAYLNDVLIASHDEHVQNLHTVYKRFSDHGVVINPGKCELGVPQITFLGHLVNCHGICPLPDKVEAFRSFPRPSTQRKLCKKQTQ</sequence>
<dbReference type="InParanoid" id="A0A1X7UXV9"/>
<proteinExistence type="predicted"/>
<dbReference type="Gene3D" id="3.30.70.270">
    <property type="match status" value="1"/>
</dbReference>
<reference evidence="1" key="1">
    <citation type="submission" date="2017-05" db="UniProtKB">
        <authorList>
            <consortium name="EnsemblMetazoa"/>
        </authorList>
    </citation>
    <scope>IDENTIFICATION</scope>
</reference>
<organism evidence="1">
    <name type="scientific">Amphimedon queenslandica</name>
    <name type="common">Sponge</name>
    <dbReference type="NCBI Taxonomy" id="400682"/>
    <lineage>
        <taxon>Eukaryota</taxon>
        <taxon>Metazoa</taxon>
        <taxon>Porifera</taxon>
        <taxon>Demospongiae</taxon>
        <taxon>Heteroscleromorpha</taxon>
        <taxon>Haplosclerida</taxon>
        <taxon>Niphatidae</taxon>
        <taxon>Amphimedon</taxon>
    </lineage>
</organism>
<name>A0A1X7UXV9_AMPQE</name>
<protein>
    <recommendedName>
        <fullName evidence="2">Reverse transcriptase domain-containing protein</fullName>
    </recommendedName>
</protein>
<dbReference type="InterPro" id="IPR050951">
    <property type="entry name" value="Retrovirus_Pol_polyprotein"/>
</dbReference>
<evidence type="ECO:0000313" key="1">
    <source>
        <dbReference type="EnsemblMetazoa" id="Aqu2.1.32197_001"/>
    </source>
</evidence>
<dbReference type="InterPro" id="IPR043502">
    <property type="entry name" value="DNA/RNA_pol_sf"/>
</dbReference>
<evidence type="ECO:0008006" key="2">
    <source>
        <dbReference type="Google" id="ProtNLM"/>
    </source>
</evidence>
<dbReference type="AlphaFoldDB" id="A0A1X7UXV9"/>
<dbReference type="PANTHER" id="PTHR37984">
    <property type="entry name" value="PROTEIN CBG26694"/>
    <property type="match status" value="1"/>
</dbReference>